<evidence type="ECO:0000313" key="4">
    <source>
        <dbReference type="EMBL" id="OOP72772.1"/>
    </source>
</evidence>
<comment type="similarity">
    <text evidence="1">Belongs to the short-chain dehydrogenases/reductases (SDR) family.</text>
</comment>
<dbReference type="NCBIfam" id="NF005559">
    <property type="entry name" value="PRK07231.1"/>
    <property type="match status" value="1"/>
</dbReference>
<reference evidence="4 5" key="1">
    <citation type="submission" date="2017-02" db="EMBL/GenBank/DDBJ databases">
        <title>Genome sequence of Clostridium beijerinckii Br21.</title>
        <authorList>
            <person name="Fonseca B.C."/>
            <person name="Guazzaroni M.E."/>
            <person name="Riano-Pachon D.M."/>
            <person name="Reginatto V."/>
        </authorList>
    </citation>
    <scope>NUCLEOTIDE SEQUENCE [LARGE SCALE GENOMIC DNA]</scope>
    <source>
        <strain evidence="4 5">Br21</strain>
    </source>
</reference>
<keyword evidence="2" id="KW-0560">Oxidoreductase</keyword>
<dbReference type="GO" id="GO:0008206">
    <property type="term" value="P:bile acid metabolic process"/>
    <property type="evidence" value="ECO:0007669"/>
    <property type="project" value="UniProtKB-ARBA"/>
</dbReference>
<dbReference type="SUPFAM" id="SSF51735">
    <property type="entry name" value="NAD(P)-binding Rossmann-fold domains"/>
    <property type="match status" value="1"/>
</dbReference>
<name>A0A1S9N5P8_CLOBE</name>
<dbReference type="AlphaFoldDB" id="A0A1S9N5P8"/>
<keyword evidence="3" id="KW-0753">Steroid metabolism</keyword>
<dbReference type="PROSITE" id="PS00061">
    <property type="entry name" value="ADH_SHORT"/>
    <property type="match status" value="1"/>
</dbReference>
<dbReference type="InterPro" id="IPR002347">
    <property type="entry name" value="SDR_fam"/>
</dbReference>
<dbReference type="PRINTS" id="PR00081">
    <property type="entry name" value="GDHRDH"/>
</dbReference>
<dbReference type="InterPro" id="IPR036291">
    <property type="entry name" value="NAD(P)-bd_dom_sf"/>
</dbReference>
<organism evidence="4 5">
    <name type="scientific">Clostridium beijerinckii</name>
    <name type="common">Clostridium MP</name>
    <dbReference type="NCBI Taxonomy" id="1520"/>
    <lineage>
        <taxon>Bacteria</taxon>
        <taxon>Bacillati</taxon>
        <taxon>Bacillota</taxon>
        <taxon>Clostridia</taxon>
        <taxon>Eubacteriales</taxon>
        <taxon>Clostridiaceae</taxon>
        <taxon>Clostridium</taxon>
    </lineage>
</organism>
<dbReference type="FunFam" id="3.40.50.720:FF:000084">
    <property type="entry name" value="Short-chain dehydrogenase reductase"/>
    <property type="match status" value="1"/>
</dbReference>
<dbReference type="PRINTS" id="PR00080">
    <property type="entry name" value="SDRFAMILY"/>
</dbReference>
<evidence type="ECO:0000256" key="1">
    <source>
        <dbReference type="ARBA" id="ARBA00006484"/>
    </source>
</evidence>
<dbReference type="EMBL" id="MWMH01000004">
    <property type="protein sequence ID" value="OOP72772.1"/>
    <property type="molecule type" value="Genomic_DNA"/>
</dbReference>
<dbReference type="Proteomes" id="UP000190959">
    <property type="component" value="Unassembled WGS sequence"/>
</dbReference>
<evidence type="ECO:0000313" key="5">
    <source>
        <dbReference type="Proteomes" id="UP000190959"/>
    </source>
</evidence>
<dbReference type="PANTHER" id="PTHR42879:SF2">
    <property type="entry name" value="3-OXOACYL-[ACYL-CARRIER-PROTEIN] REDUCTASE FABG"/>
    <property type="match status" value="1"/>
</dbReference>
<evidence type="ECO:0000256" key="3">
    <source>
        <dbReference type="ARBA" id="ARBA00023221"/>
    </source>
</evidence>
<proteinExistence type="inferred from homology"/>
<dbReference type="Pfam" id="PF13561">
    <property type="entry name" value="adh_short_C2"/>
    <property type="match status" value="1"/>
</dbReference>
<dbReference type="PANTHER" id="PTHR42879">
    <property type="entry name" value="3-OXOACYL-(ACYL-CARRIER-PROTEIN) REDUCTASE"/>
    <property type="match status" value="1"/>
</dbReference>
<protein>
    <submittedName>
        <fullName evidence="4">NAD(P)-dependent oxidoreductase</fullName>
    </submittedName>
</protein>
<evidence type="ECO:0000256" key="2">
    <source>
        <dbReference type="ARBA" id="ARBA00023002"/>
    </source>
</evidence>
<dbReference type="Gene3D" id="3.40.50.720">
    <property type="entry name" value="NAD(P)-binding Rossmann-like Domain"/>
    <property type="match status" value="1"/>
</dbReference>
<accession>A0A1S9N5P8</accession>
<dbReference type="NCBIfam" id="NF006080">
    <property type="entry name" value="PRK08226.1"/>
    <property type="match status" value="1"/>
</dbReference>
<keyword evidence="3" id="KW-0443">Lipid metabolism</keyword>
<dbReference type="GO" id="GO:0016491">
    <property type="term" value="F:oxidoreductase activity"/>
    <property type="evidence" value="ECO:0007669"/>
    <property type="project" value="UniProtKB-KW"/>
</dbReference>
<gene>
    <name evidence="4" type="ORF">CBEIBR21_13200</name>
</gene>
<sequence>MGKLTGKVAFITGASKGIGEGIAKVYAKYGAKVILAARSNRIEEIAENLRANGYEAIAVRMDVSNKGDIERAVECGIKAFGKIDILVNNAGVCKLGKFLEMSEEDRDFHIDVNIKGVWNTTKAILPYLIKNNYGKIVITSSVTGDMVADPGETAYAMTKAALVGFTKSLAVELAQYKINVNAICPGYVLTPMAEGIAKQSDEKSPDKVLKGIADAVPLKRLAEPEEIGELAAFLGSDESNYITGTQIVIDGGSTLPETISVGI</sequence>
<dbReference type="InterPro" id="IPR020904">
    <property type="entry name" value="Sc_DH/Rdtase_CS"/>
</dbReference>
<dbReference type="InterPro" id="IPR050259">
    <property type="entry name" value="SDR"/>
</dbReference>
<dbReference type="RefSeq" id="WP_078115870.1">
    <property type="nucleotide sequence ID" value="NZ_MWMH01000004.1"/>
</dbReference>
<comment type="caution">
    <text evidence="4">The sequence shown here is derived from an EMBL/GenBank/DDBJ whole genome shotgun (WGS) entry which is preliminary data.</text>
</comment>